<dbReference type="PANTHER" id="PTHR16039:SF1">
    <property type="entry name" value="HAUS AUGMIN-LIKE COMPLEX SUBUNIT 2"/>
    <property type="match status" value="1"/>
</dbReference>
<accession>A0AAV4IJ21</accession>
<dbReference type="GO" id="GO:0005813">
    <property type="term" value="C:centrosome"/>
    <property type="evidence" value="ECO:0007669"/>
    <property type="project" value="TreeGrafter"/>
</dbReference>
<dbReference type="GO" id="GO:0007020">
    <property type="term" value="P:microtubule nucleation"/>
    <property type="evidence" value="ECO:0007669"/>
    <property type="project" value="TreeGrafter"/>
</dbReference>
<protein>
    <submittedName>
        <fullName evidence="2">AUGMIN subunit 2-like</fullName>
    </submittedName>
</protein>
<gene>
    <name evidence="2" type="ORF">ElyMa_006615700</name>
</gene>
<dbReference type="GO" id="GO:0070652">
    <property type="term" value="C:HAUS complex"/>
    <property type="evidence" value="ECO:0007669"/>
    <property type="project" value="TreeGrafter"/>
</dbReference>
<comment type="caution">
    <text evidence="2">The sequence shown here is derived from an EMBL/GenBank/DDBJ whole genome shotgun (WGS) entry which is preliminary data.</text>
</comment>
<dbReference type="Proteomes" id="UP000762676">
    <property type="component" value="Unassembled WGS sequence"/>
</dbReference>
<sequence>MSRDHTPNRMSRFRPQVSNPWESDSRAVTAIRNCLILAEQMGLRTMPKENEQSCAEHLANLPSTKLIEVQKEVSSKTETLYQLQRNIAAHVHDKEAGDFLQVKNIEYRINMITELCSDLDKVMQNTEALVHRLRKPFVGSFIKIDARYHK</sequence>
<reference evidence="2 3" key="1">
    <citation type="journal article" date="2021" name="Elife">
        <title>Chloroplast acquisition without the gene transfer in kleptoplastic sea slugs, Plakobranchus ocellatus.</title>
        <authorList>
            <person name="Maeda T."/>
            <person name="Takahashi S."/>
            <person name="Yoshida T."/>
            <person name="Shimamura S."/>
            <person name="Takaki Y."/>
            <person name="Nagai Y."/>
            <person name="Toyoda A."/>
            <person name="Suzuki Y."/>
            <person name="Arimoto A."/>
            <person name="Ishii H."/>
            <person name="Satoh N."/>
            <person name="Nishiyama T."/>
            <person name="Hasebe M."/>
            <person name="Maruyama T."/>
            <person name="Minagawa J."/>
            <person name="Obokata J."/>
            <person name="Shigenobu S."/>
        </authorList>
    </citation>
    <scope>NUCLEOTIDE SEQUENCE [LARGE SCALE GENOMIC DNA]</scope>
</reference>
<proteinExistence type="predicted"/>
<evidence type="ECO:0000313" key="2">
    <source>
        <dbReference type="EMBL" id="GFS09233.1"/>
    </source>
</evidence>
<dbReference type="InterPro" id="IPR028346">
    <property type="entry name" value="HAUS2"/>
</dbReference>
<dbReference type="GO" id="GO:0051225">
    <property type="term" value="P:spindle assembly"/>
    <property type="evidence" value="ECO:0007669"/>
    <property type="project" value="InterPro"/>
</dbReference>
<dbReference type="AlphaFoldDB" id="A0AAV4IJ21"/>
<keyword evidence="3" id="KW-1185">Reference proteome</keyword>
<dbReference type="GO" id="GO:1990498">
    <property type="term" value="C:mitotic spindle microtubule"/>
    <property type="evidence" value="ECO:0007669"/>
    <property type="project" value="TreeGrafter"/>
</dbReference>
<name>A0AAV4IJ21_9GAST</name>
<organism evidence="2 3">
    <name type="scientific">Elysia marginata</name>
    <dbReference type="NCBI Taxonomy" id="1093978"/>
    <lineage>
        <taxon>Eukaryota</taxon>
        <taxon>Metazoa</taxon>
        <taxon>Spiralia</taxon>
        <taxon>Lophotrochozoa</taxon>
        <taxon>Mollusca</taxon>
        <taxon>Gastropoda</taxon>
        <taxon>Heterobranchia</taxon>
        <taxon>Euthyneura</taxon>
        <taxon>Panpulmonata</taxon>
        <taxon>Sacoglossa</taxon>
        <taxon>Placobranchoidea</taxon>
        <taxon>Plakobranchidae</taxon>
        <taxon>Elysia</taxon>
    </lineage>
</organism>
<evidence type="ECO:0000313" key="3">
    <source>
        <dbReference type="Proteomes" id="UP000762676"/>
    </source>
</evidence>
<feature type="region of interest" description="Disordered" evidence="1">
    <location>
        <begin position="1"/>
        <end position="20"/>
    </location>
</feature>
<dbReference type="Pfam" id="PF15003">
    <property type="entry name" value="HAUS2"/>
    <property type="match status" value="1"/>
</dbReference>
<dbReference type="PANTHER" id="PTHR16039">
    <property type="entry name" value="HAUS AUGMIN-LIKE COMPLEX SUBUNIT 2"/>
    <property type="match status" value="1"/>
</dbReference>
<dbReference type="GO" id="GO:0007098">
    <property type="term" value="P:centrosome cycle"/>
    <property type="evidence" value="ECO:0007669"/>
    <property type="project" value="TreeGrafter"/>
</dbReference>
<evidence type="ECO:0000256" key="1">
    <source>
        <dbReference type="SAM" id="MobiDB-lite"/>
    </source>
</evidence>
<dbReference type="EMBL" id="BMAT01013284">
    <property type="protein sequence ID" value="GFS09233.1"/>
    <property type="molecule type" value="Genomic_DNA"/>
</dbReference>